<evidence type="ECO:0000313" key="3">
    <source>
        <dbReference type="EMBL" id="OPJ87001.1"/>
    </source>
</evidence>
<dbReference type="EMBL" id="LSYS01001978">
    <property type="protein sequence ID" value="OPJ87001.1"/>
    <property type="molecule type" value="Genomic_DNA"/>
</dbReference>
<dbReference type="Proteomes" id="UP000190648">
    <property type="component" value="Unassembled WGS sequence"/>
</dbReference>
<name>A0A1V4KRF7_PATFA</name>
<reference evidence="3 4" key="1">
    <citation type="submission" date="2016-02" db="EMBL/GenBank/DDBJ databases">
        <title>Band-tailed pigeon sequencing and assembly.</title>
        <authorList>
            <person name="Soares A.E."/>
            <person name="Novak B.J."/>
            <person name="Rice E.S."/>
            <person name="O'Connell B."/>
            <person name="Chang D."/>
            <person name="Weber S."/>
            <person name="Shapiro B."/>
        </authorList>
    </citation>
    <scope>NUCLEOTIDE SEQUENCE [LARGE SCALE GENOMIC DNA]</scope>
    <source>
        <strain evidence="3">BTP2013</strain>
        <tissue evidence="3">Blood</tissue>
    </source>
</reference>
<comment type="caution">
    <text evidence="3">The sequence shown here is derived from an EMBL/GenBank/DDBJ whole genome shotgun (WGS) entry which is preliminary data.</text>
</comment>
<dbReference type="PROSITE" id="PS51934">
    <property type="entry name" value="LRAT"/>
    <property type="match status" value="1"/>
</dbReference>
<dbReference type="OrthoDB" id="9394168at2759"/>
<accession>A0A1V4KRF7</accession>
<keyword evidence="4" id="KW-1185">Reference proteome</keyword>
<evidence type="ECO:0000259" key="2">
    <source>
        <dbReference type="PROSITE" id="PS51934"/>
    </source>
</evidence>
<feature type="compositionally biased region" description="Low complexity" evidence="1">
    <location>
        <begin position="172"/>
        <end position="183"/>
    </location>
</feature>
<dbReference type="Gene3D" id="3.90.1720.10">
    <property type="entry name" value="endopeptidase domain like (from Nostoc punctiforme)"/>
    <property type="match status" value="1"/>
</dbReference>
<dbReference type="InterPro" id="IPR038765">
    <property type="entry name" value="Papain-like_cys_pep_sf"/>
</dbReference>
<sequence length="191" mass="21068">MSGNTISRSLTTRFLLFKSVHGQGEIFNEVSESELHPGDILLFPLDRSNNIIVQMIFRHAAVYCGDGEVIHFAATGTQRKRDMISSRTTSGVIAKEGLVKMKKERGNYLIYRKKGGINLNDFRRKVMEAMNSEAEYCASKNNCIHFALSLLGLEEFCSQLVQIQDEGDSSRSETATSSPPSTAGQGSSHTA</sequence>
<feature type="domain" description="LRAT" evidence="2">
    <location>
        <begin position="49"/>
        <end position="159"/>
    </location>
</feature>
<feature type="region of interest" description="Disordered" evidence="1">
    <location>
        <begin position="167"/>
        <end position="191"/>
    </location>
</feature>
<evidence type="ECO:0000256" key="1">
    <source>
        <dbReference type="SAM" id="MobiDB-lite"/>
    </source>
</evidence>
<gene>
    <name evidence="3" type="ORF">AV530_017562</name>
</gene>
<dbReference type="InterPro" id="IPR007053">
    <property type="entry name" value="LRAT_dom"/>
</dbReference>
<protein>
    <recommendedName>
        <fullName evidence="2">LRAT domain-containing protein</fullName>
    </recommendedName>
</protein>
<organism evidence="3 4">
    <name type="scientific">Patagioenas fasciata monilis</name>
    <dbReference type="NCBI Taxonomy" id="372326"/>
    <lineage>
        <taxon>Eukaryota</taxon>
        <taxon>Metazoa</taxon>
        <taxon>Chordata</taxon>
        <taxon>Craniata</taxon>
        <taxon>Vertebrata</taxon>
        <taxon>Euteleostomi</taxon>
        <taxon>Archelosauria</taxon>
        <taxon>Archosauria</taxon>
        <taxon>Dinosauria</taxon>
        <taxon>Saurischia</taxon>
        <taxon>Theropoda</taxon>
        <taxon>Coelurosauria</taxon>
        <taxon>Aves</taxon>
        <taxon>Neognathae</taxon>
        <taxon>Neoaves</taxon>
        <taxon>Columbimorphae</taxon>
        <taxon>Columbiformes</taxon>
        <taxon>Columbidae</taxon>
        <taxon>Patagioenas</taxon>
    </lineage>
</organism>
<proteinExistence type="predicted"/>
<evidence type="ECO:0000313" key="4">
    <source>
        <dbReference type="Proteomes" id="UP000190648"/>
    </source>
</evidence>
<dbReference type="SUPFAM" id="SSF54001">
    <property type="entry name" value="Cysteine proteinases"/>
    <property type="match status" value="1"/>
</dbReference>
<dbReference type="Pfam" id="PF04970">
    <property type="entry name" value="LRAT"/>
    <property type="match status" value="1"/>
</dbReference>
<dbReference type="AlphaFoldDB" id="A0A1V4KRF7"/>